<dbReference type="RefSeq" id="WP_095511088.1">
    <property type="nucleotide sequence ID" value="NZ_MQWD01000001.1"/>
</dbReference>
<dbReference type="PANTHER" id="PTHR33546:SF1">
    <property type="entry name" value="LARGE, MULTIFUNCTIONAL SECRETED PROTEIN"/>
    <property type="match status" value="1"/>
</dbReference>
<protein>
    <submittedName>
        <fullName evidence="2">Sorbosone dehydrogenase</fullName>
    </submittedName>
</protein>
<comment type="caution">
    <text evidence="2">The sequence shown here is derived from an EMBL/GenBank/DDBJ whole genome shotgun (WGS) entry which is preliminary data.</text>
</comment>
<dbReference type="Proteomes" id="UP000216339">
    <property type="component" value="Unassembled WGS sequence"/>
</dbReference>
<dbReference type="AlphaFoldDB" id="A0A271J1L5"/>
<evidence type="ECO:0000259" key="1">
    <source>
        <dbReference type="Pfam" id="PF22807"/>
    </source>
</evidence>
<feature type="domain" description="Pyrroloquinoline quinone-dependent pyranose dehydrogenase beta-propeller" evidence="1">
    <location>
        <begin position="154"/>
        <end position="284"/>
    </location>
</feature>
<evidence type="ECO:0000313" key="3">
    <source>
        <dbReference type="Proteomes" id="UP000216339"/>
    </source>
</evidence>
<evidence type="ECO:0000313" key="2">
    <source>
        <dbReference type="EMBL" id="PAP77421.1"/>
    </source>
</evidence>
<proteinExistence type="predicted"/>
<dbReference type="Gene3D" id="2.120.10.30">
    <property type="entry name" value="TolB, C-terminal domain"/>
    <property type="match status" value="1"/>
</dbReference>
<sequence>MSRHVLRLGAALGLLAVAGCGDTARLSVAAGTGPDPTLPPPTSSLIPTVGIADAEPWPDGRQPTPAPGLAVNAFASGFEHPRWLHVLPNGDVLVAESNAPPKAGTNGFVGRIRRHFMKKAGSAGPSADRISLVRDTDGDGVADVRSALLDGLASPFGMALVDGQLYVANSASLVRFPYAEGDTAITAPADTVAHFPAGTYNQHWTRSLLASPDGKTLWVGVGSASNVGEHGLDEEVGRAAIWAIDVATGDTSLYATGLRNPVGLAVEPTTGALWTAVNERDELGSDLVPDYMTAVREGAFYGWPWSYFGDHVDTRVEPRRPDLVGQAVVPDYALGPHTASLGLAWVEAGQVAPEAGMVVGQHGSWNRRPKSGYKVVFVPFADGEPAGPPRDVLTGFLSADEDEAYGRPVGVVVAADGSLLVADDVGDVIWRVSRAE</sequence>
<dbReference type="PANTHER" id="PTHR33546">
    <property type="entry name" value="LARGE, MULTIFUNCTIONAL SECRETED PROTEIN-RELATED"/>
    <property type="match status" value="1"/>
</dbReference>
<dbReference type="EMBL" id="MQWD01000001">
    <property type="protein sequence ID" value="PAP77421.1"/>
    <property type="molecule type" value="Genomic_DNA"/>
</dbReference>
<gene>
    <name evidence="2" type="ORF">BSZ37_13730</name>
</gene>
<organism evidence="2 3">
    <name type="scientific">Rubrivirga marina</name>
    <dbReference type="NCBI Taxonomy" id="1196024"/>
    <lineage>
        <taxon>Bacteria</taxon>
        <taxon>Pseudomonadati</taxon>
        <taxon>Rhodothermota</taxon>
        <taxon>Rhodothermia</taxon>
        <taxon>Rhodothermales</taxon>
        <taxon>Rubricoccaceae</taxon>
        <taxon>Rubrivirga</taxon>
    </lineage>
</organism>
<dbReference type="InterPro" id="IPR011042">
    <property type="entry name" value="6-blade_b-propeller_TolB-like"/>
</dbReference>
<dbReference type="InterPro" id="IPR011041">
    <property type="entry name" value="Quinoprot_gluc/sorb_DH_b-prop"/>
</dbReference>
<reference evidence="2 3" key="1">
    <citation type="submission" date="2016-11" db="EMBL/GenBank/DDBJ databases">
        <title>Study of marine rhodopsin-containing bacteria.</title>
        <authorList>
            <person name="Yoshizawa S."/>
            <person name="Kumagai Y."/>
            <person name="Kogure K."/>
        </authorList>
    </citation>
    <scope>NUCLEOTIDE SEQUENCE [LARGE SCALE GENOMIC DNA]</scope>
    <source>
        <strain evidence="2 3">SAORIC-28</strain>
    </source>
</reference>
<dbReference type="OrthoDB" id="9811395at2"/>
<dbReference type="SUPFAM" id="SSF50952">
    <property type="entry name" value="Soluble quinoprotein glucose dehydrogenase"/>
    <property type="match status" value="1"/>
</dbReference>
<keyword evidence="3" id="KW-1185">Reference proteome</keyword>
<dbReference type="InterPro" id="IPR054539">
    <property type="entry name" value="Beta-prop_PDH"/>
</dbReference>
<accession>A0A271J1L5</accession>
<feature type="domain" description="Pyrroloquinoline quinone-dependent pyranose dehydrogenase beta-propeller" evidence="1">
    <location>
        <begin position="328"/>
        <end position="433"/>
    </location>
</feature>
<dbReference type="PROSITE" id="PS51257">
    <property type="entry name" value="PROKAR_LIPOPROTEIN"/>
    <property type="match status" value="1"/>
</dbReference>
<dbReference type="Pfam" id="PF22807">
    <property type="entry name" value="TrAA12"/>
    <property type="match status" value="2"/>
</dbReference>
<name>A0A271J1L5_9BACT</name>